<sequence length="169" mass="18919">MAEQGVEDAEVEFGLTVQHQAMPKERRYNKALVIAKDMASIVSKYGGEGFQQRLAVLAKMLKLLENDLKPGVLHLWLDRALKYDQSENLVKSSTNKLKMILTEAPEDPKQVFTASEDESIQEQNDTNTVSETTNQSLFPFKITRQPIKMPGRPKTTRPKPSSSLTSAAI</sequence>
<protein>
    <submittedName>
        <fullName evidence="2">Uncharacterized protein</fullName>
    </submittedName>
</protein>
<gene>
    <name evidence="2" type="ORF">BV898_15674</name>
</gene>
<organism evidence="2 3">
    <name type="scientific">Hypsibius exemplaris</name>
    <name type="common">Freshwater tardigrade</name>
    <dbReference type="NCBI Taxonomy" id="2072580"/>
    <lineage>
        <taxon>Eukaryota</taxon>
        <taxon>Metazoa</taxon>
        <taxon>Ecdysozoa</taxon>
        <taxon>Tardigrada</taxon>
        <taxon>Eutardigrada</taxon>
        <taxon>Parachela</taxon>
        <taxon>Hypsibioidea</taxon>
        <taxon>Hypsibiidae</taxon>
        <taxon>Hypsibius</taxon>
    </lineage>
</organism>
<feature type="compositionally biased region" description="Polar residues" evidence="1">
    <location>
        <begin position="158"/>
        <end position="169"/>
    </location>
</feature>
<feature type="compositionally biased region" description="Polar residues" evidence="1">
    <location>
        <begin position="121"/>
        <end position="137"/>
    </location>
</feature>
<evidence type="ECO:0000313" key="3">
    <source>
        <dbReference type="Proteomes" id="UP000192578"/>
    </source>
</evidence>
<feature type="region of interest" description="Disordered" evidence="1">
    <location>
        <begin position="115"/>
        <end position="169"/>
    </location>
</feature>
<dbReference type="Proteomes" id="UP000192578">
    <property type="component" value="Unassembled WGS sequence"/>
</dbReference>
<proteinExistence type="predicted"/>
<dbReference type="AlphaFoldDB" id="A0A9X6NED3"/>
<keyword evidence="3" id="KW-1185">Reference proteome</keyword>
<comment type="caution">
    <text evidence="2">The sequence shown here is derived from an EMBL/GenBank/DDBJ whole genome shotgun (WGS) entry which is preliminary data.</text>
</comment>
<dbReference type="EMBL" id="MTYJ01000217">
    <property type="protein sequence ID" value="OWA51181.1"/>
    <property type="molecule type" value="Genomic_DNA"/>
</dbReference>
<name>A0A9X6NED3_HYPEX</name>
<evidence type="ECO:0000256" key="1">
    <source>
        <dbReference type="SAM" id="MobiDB-lite"/>
    </source>
</evidence>
<reference evidence="3" key="1">
    <citation type="submission" date="2017-01" db="EMBL/GenBank/DDBJ databases">
        <title>Comparative genomics of anhydrobiosis in the tardigrade Hypsibius dujardini.</title>
        <authorList>
            <person name="Yoshida Y."/>
            <person name="Koutsovoulos G."/>
            <person name="Laetsch D."/>
            <person name="Stevens L."/>
            <person name="Kumar S."/>
            <person name="Horikawa D."/>
            <person name="Ishino K."/>
            <person name="Komine S."/>
            <person name="Tomita M."/>
            <person name="Blaxter M."/>
            <person name="Arakawa K."/>
        </authorList>
    </citation>
    <scope>NUCLEOTIDE SEQUENCE [LARGE SCALE GENOMIC DNA]</scope>
    <source>
        <strain evidence="3">Z151</strain>
    </source>
</reference>
<evidence type="ECO:0000313" key="2">
    <source>
        <dbReference type="EMBL" id="OWA51181.1"/>
    </source>
</evidence>
<accession>A0A9X6NED3</accession>